<sequence length="62" mass="6393">MSTTTTSSATATSTSDDGSGSAQTDAGISIVAFFTALSTSLVIFGIQMGFFLLLRNKLARIL</sequence>
<keyword evidence="2" id="KW-0812">Transmembrane</keyword>
<organism evidence="3 4">
    <name type="scientific">Sporothrix eucalyptigena</name>
    <dbReference type="NCBI Taxonomy" id="1812306"/>
    <lineage>
        <taxon>Eukaryota</taxon>
        <taxon>Fungi</taxon>
        <taxon>Dikarya</taxon>
        <taxon>Ascomycota</taxon>
        <taxon>Pezizomycotina</taxon>
        <taxon>Sordariomycetes</taxon>
        <taxon>Sordariomycetidae</taxon>
        <taxon>Ophiostomatales</taxon>
        <taxon>Ophiostomataceae</taxon>
        <taxon>Sporothrix</taxon>
    </lineage>
</organism>
<keyword evidence="4" id="KW-1185">Reference proteome</keyword>
<evidence type="ECO:0000256" key="1">
    <source>
        <dbReference type="SAM" id="MobiDB-lite"/>
    </source>
</evidence>
<gene>
    <name evidence="3" type="ORF">SEUCBS140593_001424</name>
</gene>
<dbReference type="EMBL" id="CAWUHD010000008">
    <property type="protein sequence ID" value="CAK7212172.1"/>
    <property type="molecule type" value="Genomic_DNA"/>
</dbReference>
<name>A0ABP0AY31_9PEZI</name>
<reference evidence="3 4" key="1">
    <citation type="submission" date="2024-01" db="EMBL/GenBank/DDBJ databases">
        <authorList>
            <person name="Allen C."/>
            <person name="Tagirdzhanova G."/>
        </authorList>
    </citation>
    <scope>NUCLEOTIDE SEQUENCE [LARGE SCALE GENOMIC DNA]</scope>
</reference>
<comment type="caution">
    <text evidence="3">The sequence shown here is derived from an EMBL/GenBank/DDBJ whole genome shotgun (WGS) entry which is preliminary data.</text>
</comment>
<keyword evidence="2" id="KW-0472">Membrane</keyword>
<accession>A0ABP0AY31</accession>
<feature type="transmembrane region" description="Helical" evidence="2">
    <location>
        <begin position="26"/>
        <end position="54"/>
    </location>
</feature>
<keyword evidence="2" id="KW-1133">Transmembrane helix</keyword>
<dbReference type="Proteomes" id="UP001642482">
    <property type="component" value="Unassembled WGS sequence"/>
</dbReference>
<feature type="region of interest" description="Disordered" evidence="1">
    <location>
        <begin position="1"/>
        <end position="23"/>
    </location>
</feature>
<protein>
    <submittedName>
        <fullName evidence="3">Uncharacterized protein</fullName>
    </submittedName>
</protein>
<evidence type="ECO:0000313" key="3">
    <source>
        <dbReference type="EMBL" id="CAK7212172.1"/>
    </source>
</evidence>
<proteinExistence type="predicted"/>
<evidence type="ECO:0000256" key="2">
    <source>
        <dbReference type="SAM" id="Phobius"/>
    </source>
</evidence>
<evidence type="ECO:0000313" key="4">
    <source>
        <dbReference type="Proteomes" id="UP001642482"/>
    </source>
</evidence>